<keyword evidence="4" id="KW-0378">Hydrolase</keyword>
<dbReference type="PANTHER" id="PTHR10133:SF27">
    <property type="entry name" value="DNA POLYMERASE NU"/>
    <property type="match status" value="1"/>
</dbReference>
<evidence type="ECO:0000256" key="2">
    <source>
        <dbReference type="ARBA" id="ARBA00023109"/>
    </source>
</evidence>
<organism evidence="4">
    <name type="scientific">uncultured Caudovirales phage</name>
    <dbReference type="NCBI Taxonomy" id="2100421"/>
    <lineage>
        <taxon>Viruses</taxon>
        <taxon>Duplodnaviria</taxon>
        <taxon>Heunggongvirae</taxon>
        <taxon>Uroviricota</taxon>
        <taxon>Caudoviricetes</taxon>
        <taxon>Peduoviridae</taxon>
        <taxon>Maltschvirus</taxon>
        <taxon>Maltschvirus maltsch</taxon>
    </lineage>
</organism>
<gene>
    <name evidence="4" type="ORF">UFOVP344_5</name>
</gene>
<dbReference type="SMART" id="SM00482">
    <property type="entry name" value="POLAc"/>
    <property type="match status" value="1"/>
</dbReference>
<dbReference type="SUPFAM" id="SSF53098">
    <property type="entry name" value="Ribonuclease H-like"/>
    <property type="match status" value="1"/>
</dbReference>
<dbReference type="SUPFAM" id="SSF56672">
    <property type="entry name" value="DNA/RNA polymerases"/>
    <property type="match status" value="1"/>
</dbReference>
<dbReference type="GO" id="GO:0003887">
    <property type="term" value="F:DNA-directed DNA polymerase activity"/>
    <property type="evidence" value="ECO:0007669"/>
    <property type="project" value="InterPro"/>
</dbReference>
<dbReference type="InterPro" id="IPR002298">
    <property type="entry name" value="DNA_polymerase_A"/>
</dbReference>
<dbReference type="GO" id="GO:0004527">
    <property type="term" value="F:exonuclease activity"/>
    <property type="evidence" value="ECO:0007669"/>
    <property type="project" value="UniProtKB-KW"/>
</dbReference>
<reference evidence="4" key="1">
    <citation type="submission" date="2020-04" db="EMBL/GenBank/DDBJ databases">
        <authorList>
            <person name="Chiriac C."/>
            <person name="Salcher M."/>
            <person name="Ghai R."/>
            <person name="Kavagutti S V."/>
        </authorList>
    </citation>
    <scope>NUCLEOTIDE SEQUENCE</scope>
</reference>
<dbReference type="Gene3D" id="3.30.70.370">
    <property type="match status" value="2"/>
</dbReference>
<dbReference type="PANTHER" id="PTHR10133">
    <property type="entry name" value="DNA POLYMERASE I"/>
    <property type="match status" value="1"/>
</dbReference>
<protein>
    <submittedName>
        <fullName evidence="4">PolA DNA polymerase I - 3'-5' exonuclease and polymerase domains</fullName>
    </submittedName>
</protein>
<dbReference type="GO" id="GO:0006261">
    <property type="term" value="P:DNA-templated DNA replication"/>
    <property type="evidence" value="ECO:0007669"/>
    <property type="project" value="InterPro"/>
</dbReference>
<keyword evidence="1" id="KW-0235">DNA replication</keyword>
<name>A0A6J5LZN7_9CAUD</name>
<evidence type="ECO:0000259" key="3">
    <source>
        <dbReference type="SMART" id="SM00482"/>
    </source>
</evidence>
<dbReference type="Gene3D" id="3.30.420.10">
    <property type="entry name" value="Ribonuclease H-like superfamily/Ribonuclease H"/>
    <property type="match status" value="1"/>
</dbReference>
<dbReference type="EMBL" id="LR796349">
    <property type="protein sequence ID" value="CAB4138733.1"/>
    <property type="molecule type" value="Genomic_DNA"/>
</dbReference>
<dbReference type="Gene3D" id="1.20.1060.10">
    <property type="entry name" value="Taq DNA Polymerase, Chain T, domain 4"/>
    <property type="match status" value="1"/>
</dbReference>
<dbReference type="GO" id="GO:0006302">
    <property type="term" value="P:double-strand break repair"/>
    <property type="evidence" value="ECO:0007669"/>
    <property type="project" value="TreeGrafter"/>
</dbReference>
<proteinExistence type="predicted"/>
<keyword evidence="4" id="KW-0540">Nuclease</keyword>
<dbReference type="InterPro" id="IPR012337">
    <property type="entry name" value="RNaseH-like_sf"/>
</dbReference>
<keyword evidence="4" id="KW-0269">Exonuclease</keyword>
<dbReference type="InterPro" id="IPR001098">
    <property type="entry name" value="DNA-dir_DNA_pol_A_palm_dom"/>
</dbReference>
<feature type="domain" description="DNA-directed DNA polymerase family A palm" evidence="3">
    <location>
        <begin position="390"/>
        <end position="596"/>
    </location>
</feature>
<dbReference type="GO" id="GO:0039693">
    <property type="term" value="P:viral DNA genome replication"/>
    <property type="evidence" value="ECO:0007669"/>
    <property type="project" value="UniProtKB-KW"/>
</dbReference>
<accession>A0A6J5LZN7</accession>
<dbReference type="InterPro" id="IPR043502">
    <property type="entry name" value="DNA/RNA_pol_sf"/>
</dbReference>
<dbReference type="InterPro" id="IPR036397">
    <property type="entry name" value="RNaseH_sf"/>
</dbReference>
<keyword evidence="2" id="KW-1194">Viral DNA replication</keyword>
<dbReference type="Pfam" id="PF00476">
    <property type="entry name" value="DNA_pol_A"/>
    <property type="match status" value="1"/>
</dbReference>
<dbReference type="GO" id="GO:0003677">
    <property type="term" value="F:DNA binding"/>
    <property type="evidence" value="ECO:0007669"/>
    <property type="project" value="InterPro"/>
</dbReference>
<sequence length="637" mass="72209">MIRLISDLETDGLLDTVTTIHCAVTKDIDTGEVRGFRPHEIEDYLDFISDADEVWFHNGIGYDEKVLAKLHPERDYSNVKFMDTLVLGYLIHPDIKASDYERFSRWKAYREFMEAEAQAEAEGRPLPKWNGPVPNFFPGDLIGRHSLKAWGCRLGEYKGDYDGGWSTFSEDMYDYMIQDAEVTHLLYHKLMAHEPSPQSLELEHRIHRLCNKIEENGFPFNMGEAAKLLGQWIDRREELRRELIGLFPNWQVRLPDFIPKRDNKTKGYKAGVPVERYKEIEFNPASRDHIESRFREKYGWNPTEFTDGGKAKIDEDVLASLKFPEAAKLAEFFTLDKRISQLAEGDQAWMKLCKEGKIHARYTPNGANTGRATHSKPNISAVPRVSSAFGRECRTLFHVPEGWVQLGADQQGLELRCLASDLAPFDDGEYAKVVCEGDVHTTNRIAFGLNLRDSSKTAIYAVCYGAGDEKLGTIAVEDARKAGEQPPKGRLSSIGSTMRQKFEEGLPAFKQLTDTVKNAAKRGWIKGIDKRKINIRSPHAALNTRLQSAGAVICKQWGCDLDDALKAEGLKHGWDGDYVFLSWSHDEYQLAVRDNPELIGIVKHHAIETGRNAGKPYDFKCPLDVEVKIGNNWATCH</sequence>
<evidence type="ECO:0000256" key="1">
    <source>
        <dbReference type="ARBA" id="ARBA00022705"/>
    </source>
</evidence>
<evidence type="ECO:0000313" key="4">
    <source>
        <dbReference type="EMBL" id="CAB4138733.1"/>
    </source>
</evidence>